<dbReference type="Gene3D" id="3.40.800.20">
    <property type="entry name" value="Histone deacetylase domain"/>
    <property type="match status" value="1"/>
</dbReference>
<protein>
    <submittedName>
        <fullName evidence="3">Acetoin utilization deacetylase AcuC</fullName>
    </submittedName>
</protein>
<dbReference type="GO" id="GO:0040029">
    <property type="term" value="P:epigenetic regulation of gene expression"/>
    <property type="evidence" value="ECO:0007669"/>
    <property type="project" value="TreeGrafter"/>
</dbReference>
<dbReference type="GO" id="GO:0004407">
    <property type="term" value="F:histone deacetylase activity"/>
    <property type="evidence" value="ECO:0007669"/>
    <property type="project" value="TreeGrafter"/>
</dbReference>
<keyword evidence="4" id="KW-1185">Reference proteome</keyword>
<comment type="similarity">
    <text evidence="1">Belongs to the histone deacetylase family.</text>
</comment>
<feature type="domain" description="Histone deacetylase" evidence="2">
    <location>
        <begin position="22"/>
        <end position="314"/>
    </location>
</feature>
<dbReference type="Pfam" id="PF00850">
    <property type="entry name" value="Hist_deacetyl"/>
    <property type="match status" value="1"/>
</dbReference>
<dbReference type="InterPro" id="IPR023696">
    <property type="entry name" value="Ureohydrolase_dom_sf"/>
</dbReference>
<dbReference type="InterPro" id="IPR037138">
    <property type="entry name" value="His_deacetylse_dom_sf"/>
</dbReference>
<reference evidence="4" key="1">
    <citation type="submission" date="2017-04" db="EMBL/GenBank/DDBJ databases">
        <authorList>
            <person name="Varghese N."/>
            <person name="Submissions S."/>
        </authorList>
    </citation>
    <scope>NUCLEOTIDE SEQUENCE [LARGE SCALE GENOMIC DNA]</scope>
    <source>
        <strain evidence="4">RKEM611</strain>
    </source>
</reference>
<evidence type="ECO:0000313" key="3">
    <source>
        <dbReference type="EMBL" id="SMF79967.1"/>
    </source>
</evidence>
<dbReference type="SUPFAM" id="SSF52768">
    <property type="entry name" value="Arginase/deacetylase"/>
    <property type="match status" value="1"/>
</dbReference>
<dbReference type="RefSeq" id="WP_159455718.1">
    <property type="nucleotide sequence ID" value="NZ_FWZT01000034.1"/>
</dbReference>
<dbReference type="AlphaFoldDB" id="A0A1Y6CWI1"/>
<evidence type="ECO:0000313" key="4">
    <source>
        <dbReference type="Proteomes" id="UP000192907"/>
    </source>
</evidence>
<dbReference type="Proteomes" id="UP000192907">
    <property type="component" value="Unassembled WGS sequence"/>
</dbReference>
<name>A0A1Y6CWI1_9BACT</name>
<proteinExistence type="inferred from homology"/>
<dbReference type="EMBL" id="FWZT01000034">
    <property type="protein sequence ID" value="SMF79967.1"/>
    <property type="molecule type" value="Genomic_DNA"/>
</dbReference>
<evidence type="ECO:0000259" key="2">
    <source>
        <dbReference type="Pfam" id="PF00850"/>
    </source>
</evidence>
<dbReference type="STRING" id="1513793.SAMN06296036_13423"/>
<accession>A0A1Y6CWI1</accession>
<evidence type="ECO:0000256" key="1">
    <source>
        <dbReference type="ARBA" id="ARBA00005947"/>
    </source>
</evidence>
<dbReference type="PANTHER" id="PTHR10625">
    <property type="entry name" value="HISTONE DEACETYLASE HDAC1-RELATED"/>
    <property type="match status" value="1"/>
</dbReference>
<dbReference type="PRINTS" id="PR01270">
    <property type="entry name" value="HDASUPER"/>
</dbReference>
<sequence>MRIVSHPDSNLELDKFGITIPLTDNRVQQVNRFLKEANIPVTPISELPMVQMDRKMLRLAHNPDYVEMVFGDPSSIEKALIGTFELYDEQGNPNRFFPERASYPLHKLGKKALDQAKGAIAAAELAHREGASFFLGGGFHHAMSFAGRGFCFVNDIVMAARHVQALGDYKNIWIIDIDVHKGDGTAELAVNDDSLRTFSIHMAKGWPLDGPEKDENGDINPWFIPSDVDVPIGEGESSSYLQQLEEGLSKLLSLGKPDFVIVVQGSDPYEKDQLPSANLIKIDLAAMLKRDMMVYDLCKELQVPHCHLMAGGYGEFAHEPFNQFFGELKSRGHL</sequence>
<gene>
    <name evidence="3" type="ORF">SAMN06296036_13423</name>
</gene>
<organism evidence="3 4">
    <name type="scientific">Pseudobacteriovorax antillogorgiicola</name>
    <dbReference type="NCBI Taxonomy" id="1513793"/>
    <lineage>
        <taxon>Bacteria</taxon>
        <taxon>Pseudomonadati</taxon>
        <taxon>Bdellovibrionota</taxon>
        <taxon>Oligoflexia</taxon>
        <taxon>Oligoflexales</taxon>
        <taxon>Pseudobacteriovoracaceae</taxon>
        <taxon>Pseudobacteriovorax</taxon>
    </lineage>
</organism>
<dbReference type="PANTHER" id="PTHR10625:SF19">
    <property type="entry name" value="HISTONE DEACETYLASE 12"/>
    <property type="match status" value="1"/>
</dbReference>
<dbReference type="InterPro" id="IPR023801">
    <property type="entry name" value="His_deacetylse_dom"/>
</dbReference>
<dbReference type="InterPro" id="IPR000286">
    <property type="entry name" value="HDACs"/>
</dbReference>